<keyword evidence="2 5" id="KW-0812">Transmembrane</keyword>
<dbReference type="PANTHER" id="PTHR12631">
    <property type="entry name" value="ALPHA-L-IDURONIDASE"/>
    <property type="match status" value="1"/>
</dbReference>
<evidence type="ECO:0000313" key="8">
    <source>
        <dbReference type="EMBL" id="WJW66224.1"/>
    </source>
</evidence>
<reference evidence="8" key="2">
    <citation type="journal article" date="2024" name="Nature">
        <title>Anoxygenic phototroph of the Chloroflexota uses a type I reaction centre.</title>
        <authorList>
            <person name="Tsuji J.M."/>
            <person name="Shaw N.A."/>
            <person name="Nagashima S."/>
            <person name="Venkiteswaran J.J."/>
            <person name="Schiff S.L."/>
            <person name="Watanabe T."/>
            <person name="Fukui M."/>
            <person name="Hanada S."/>
            <person name="Tank M."/>
            <person name="Neufeld J.D."/>
        </authorList>
    </citation>
    <scope>NUCLEOTIDE SEQUENCE</scope>
    <source>
        <strain evidence="8">L227-S17</strain>
    </source>
</reference>
<dbReference type="GO" id="GO:0004553">
    <property type="term" value="F:hydrolase activity, hydrolyzing O-glycosyl compounds"/>
    <property type="evidence" value="ECO:0007669"/>
    <property type="project" value="TreeGrafter"/>
</dbReference>
<feature type="transmembrane region" description="Helical" evidence="5">
    <location>
        <begin position="968"/>
        <end position="988"/>
    </location>
</feature>
<feature type="transmembrane region" description="Helical" evidence="5">
    <location>
        <begin position="706"/>
        <end position="724"/>
    </location>
</feature>
<comment type="subcellular location">
    <subcellularLocation>
        <location evidence="1">Membrane</location>
        <topology evidence="1">Multi-pass membrane protein</topology>
    </subcellularLocation>
</comment>
<evidence type="ECO:0000313" key="7">
    <source>
        <dbReference type="EMBL" id="NWJ44330.1"/>
    </source>
</evidence>
<evidence type="ECO:0000256" key="4">
    <source>
        <dbReference type="ARBA" id="ARBA00023136"/>
    </source>
</evidence>
<reference evidence="7 9" key="1">
    <citation type="submission" date="2020-06" db="EMBL/GenBank/DDBJ databases">
        <title>Anoxygenic phototrophic Chloroflexota member uses a Type I reaction center.</title>
        <authorList>
            <person name="Tsuji J.M."/>
            <person name="Shaw N.A."/>
            <person name="Nagashima S."/>
            <person name="Venkiteswaran J."/>
            <person name="Schiff S.L."/>
            <person name="Hanada S."/>
            <person name="Tank M."/>
            <person name="Neufeld J.D."/>
        </authorList>
    </citation>
    <scope>NUCLEOTIDE SEQUENCE [LARGE SCALE GENOMIC DNA]</scope>
    <source>
        <strain evidence="7">L227-S17</strain>
    </source>
</reference>
<dbReference type="InterPro" id="IPR017853">
    <property type="entry name" value="GH"/>
</dbReference>
<dbReference type="GO" id="GO:0016020">
    <property type="term" value="C:membrane"/>
    <property type="evidence" value="ECO:0007669"/>
    <property type="project" value="UniProtKB-SubCell"/>
</dbReference>
<dbReference type="EMBL" id="JACATZ010000001">
    <property type="protein sequence ID" value="NWJ44330.1"/>
    <property type="molecule type" value="Genomic_DNA"/>
</dbReference>
<feature type="transmembrane region" description="Helical" evidence="5">
    <location>
        <begin position="736"/>
        <end position="754"/>
    </location>
</feature>
<dbReference type="Gene3D" id="2.60.120.260">
    <property type="entry name" value="Galactose-binding domain-like"/>
    <property type="match status" value="1"/>
</dbReference>
<evidence type="ECO:0000313" key="9">
    <source>
        <dbReference type="Proteomes" id="UP000521676"/>
    </source>
</evidence>
<dbReference type="Gene3D" id="3.20.20.80">
    <property type="entry name" value="Glycosidases"/>
    <property type="match status" value="1"/>
</dbReference>
<feature type="transmembrane region" description="Helical" evidence="5">
    <location>
        <begin position="808"/>
        <end position="829"/>
    </location>
</feature>
<keyword evidence="4 5" id="KW-0472">Membrane</keyword>
<dbReference type="GO" id="GO:0016874">
    <property type="term" value="F:ligase activity"/>
    <property type="evidence" value="ECO:0007669"/>
    <property type="project" value="UniProtKB-KW"/>
</dbReference>
<keyword evidence="7" id="KW-0436">Ligase</keyword>
<evidence type="ECO:0000256" key="2">
    <source>
        <dbReference type="ARBA" id="ARBA00022692"/>
    </source>
</evidence>
<keyword evidence="3 5" id="KW-1133">Transmembrane helix</keyword>
<dbReference type="RefSeq" id="WP_341468106.1">
    <property type="nucleotide sequence ID" value="NZ_CP128399.1"/>
</dbReference>
<organism evidence="7 9">
    <name type="scientific">Candidatus Chlorohelix allophototropha</name>
    <dbReference type="NCBI Taxonomy" id="3003348"/>
    <lineage>
        <taxon>Bacteria</taxon>
        <taxon>Bacillati</taxon>
        <taxon>Chloroflexota</taxon>
        <taxon>Chloroflexia</taxon>
        <taxon>Candidatus Chloroheliales</taxon>
        <taxon>Candidatus Chloroheliaceae</taxon>
        <taxon>Candidatus Chlorohelix</taxon>
    </lineage>
</organism>
<dbReference type="Proteomes" id="UP001431572">
    <property type="component" value="Chromosome 1"/>
</dbReference>
<dbReference type="SUPFAM" id="SSF51445">
    <property type="entry name" value="(Trans)glycosidases"/>
    <property type="match status" value="1"/>
</dbReference>
<accession>A0A8T7LYB9</accession>
<keyword evidence="10" id="KW-1185">Reference proteome</keyword>
<evidence type="ECO:0000259" key="6">
    <source>
        <dbReference type="Pfam" id="PF04932"/>
    </source>
</evidence>
<proteinExistence type="predicted"/>
<protein>
    <submittedName>
        <fullName evidence="7">O-antigen ligase family protein</fullName>
    </submittedName>
</protein>
<feature type="transmembrane region" description="Helical" evidence="5">
    <location>
        <begin position="1032"/>
        <end position="1050"/>
    </location>
</feature>
<feature type="transmembrane region" description="Helical" evidence="5">
    <location>
        <begin position="836"/>
        <end position="852"/>
    </location>
</feature>
<name>A0A8T7LYB9_9CHLR</name>
<feature type="transmembrane region" description="Helical" evidence="5">
    <location>
        <begin position="858"/>
        <end position="874"/>
    </location>
</feature>
<dbReference type="EMBL" id="CP128399">
    <property type="protein sequence ID" value="WJW66224.1"/>
    <property type="molecule type" value="Genomic_DNA"/>
</dbReference>
<dbReference type="InterPro" id="IPR051923">
    <property type="entry name" value="Glycosyl_Hydrolase_39"/>
</dbReference>
<evidence type="ECO:0000256" key="1">
    <source>
        <dbReference type="ARBA" id="ARBA00004141"/>
    </source>
</evidence>
<dbReference type="AlphaFoldDB" id="A0A8T7LYB9"/>
<evidence type="ECO:0000256" key="5">
    <source>
        <dbReference type="SAM" id="Phobius"/>
    </source>
</evidence>
<feature type="transmembrane region" description="Helical" evidence="5">
    <location>
        <begin position="577"/>
        <end position="606"/>
    </location>
</feature>
<feature type="transmembrane region" description="Helical" evidence="5">
    <location>
        <begin position="766"/>
        <end position="783"/>
    </location>
</feature>
<sequence length="1061" mass="120287">MPTPLKVTTGRSLLKVTLLLLLLILSLFSLAATAFADLYFNKGVTYDTNHPAIPYTQAGDLGANPLGVNTFLNLEDTANIDRILDLVKAGGYGYIRQLFPWKDIQELKGSYNDRDGQNGWAKYDAIVEKASSRGIKIIARLDQPPVWAREQVLKTIPPSLDVTGPPDDLNDWGNFVEAAVTRYKGKIKYFQIWNEPNLEVEWNAKRVNPAGYVDLLKVAYERAKAANPDVVIITAALAPSNQDGAEFNSLNDLKYLDQFYEAGGAKYFDILAAQAYGLGYSPDYRFTEPDFREKDLKRVNFSRLADMRAVMLKHDDGKRPVWITEYGWLSMPDKVVQQYPLKPWGENIDEATQAQYLVKGIERARKEWDWVGVVNVWFLKADKYLLDRSDLWGQARYFALINPDWSVRPAYTALQQYALTNYSIATTGFHAQNSPAITLENQRLQFRFQGQQLDLAGLKVSKETEISYSIDGKTSPTIKLSPQTERLQLADGLSYGLHTLEMTLPVGQLASYGFYVSNDNAWGWLFLPLYLLSGLTTLGSGSVLGWRTFRALEKGLPLFWLWVLRQLRRIWQNRYSLAPYGMIFALLLFYFAPPAPLAIFGALLLFPLALVRPDWMIYLAIFTAPLYLNPRNLRESLDPFTRIKNLVVPRDPNNLPQNPLEFSLFEVIIVIAAFAWLASTLYQIWRTRTITFPTNWLTWWRRQGAFALPLLLFGLAATISLLTPEPSHLREALRDFRVVIVEPLILYLLTVRFIRKREQFIRIFDVLVLASLLIAAGAFYQFLLSKDNTVSAEGVSRVISIYSHPDNLGLYIGRIIPLVTAVAFFGGAIKELARRRVVYGLALLPLLGTLILSFSRGAWLASALALLVMIIIVRSRRGLIIFGIGALGLVASIPFIKLERITSLFSFVTGSNNTRLHVWQASLDMIRDHPLTGIGLDQFLYKYQLEYVRPEAWLERFTSHPHDILLDYWLRLGIIGPVLIIWLLVVFFRTAWSPIFKSLNTPDAKVRQVLVLGLSGSMVDFVAHGLVDNSYFLVDLAAIFCLSFGLLEAMRRVSLRKDNDN</sequence>
<feature type="transmembrane region" description="Helical" evidence="5">
    <location>
        <begin position="1009"/>
        <end position="1026"/>
    </location>
</feature>
<dbReference type="Pfam" id="PF04932">
    <property type="entry name" value="Wzy_C"/>
    <property type="match status" value="1"/>
</dbReference>
<feature type="transmembrane region" description="Helical" evidence="5">
    <location>
        <begin position="662"/>
        <end position="685"/>
    </location>
</feature>
<dbReference type="InterPro" id="IPR007016">
    <property type="entry name" value="O-antigen_ligase-rel_domated"/>
</dbReference>
<evidence type="ECO:0000256" key="3">
    <source>
        <dbReference type="ARBA" id="ARBA00022989"/>
    </source>
</evidence>
<evidence type="ECO:0000313" key="10">
    <source>
        <dbReference type="Proteomes" id="UP001431572"/>
    </source>
</evidence>
<gene>
    <name evidence="7" type="ORF">HXX08_00480</name>
    <name evidence="8" type="ORF">OZ401_002015</name>
</gene>
<dbReference type="Proteomes" id="UP000521676">
    <property type="component" value="Unassembled WGS sequence"/>
</dbReference>
<dbReference type="PANTHER" id="PTHR12631:SF10">
    <property type="entry name" value="BETA-XYLOSIDASE-LIKE PROTEIN-RELATED"/>
    <property type="match status" value="1"/>
</dbReference>
<feature type="domain" description="O-antigen ligase-related" evidence="6">
    <location>
        <begin position="842"/>
        <end position="980"/>
    </location>
</feature>
<feature type="transmembrane region" description="Helical" evidence="5">
    <location>
        <begin position="521"/>
        <end position="546"/>
    </location>
</feature>
<feature type="transmembrane region" description="Helical" evidence="5">
    <location>
        <begin position="879"/>
        <end position="896"/>
    </location>
</feature>